<accession>A0A5S9IIS4</accession>
<dbReference type="Proteomes" id="UP000326354">
    <property type="component" value="Chromosome"/>
</dbReference>
<dbReference type="RefSeq" id="WP_151966810.1">
    <property type="nucleotide sequence ID" value="NZ_AP019860.1"/>
</dbReference>
<evidence type="ECO:0000259" key="1">
    <source>
        <dbReference type="Pfam" id="PF01882"/>
    </source>
</evidence>
<dbReference type="KEGG" id="uam:UABAM_00916"/>
<dbReference type="AlphaFoldDB" id="A0A5S9IIS4"/>
<evidence type="ECO:0000313" key="2">
    <source>
        <dbReference type="EMBL" id="BBM82573.1"/>
    </source>
</evidence>
<organism evidence="2 3">
    <name type="scientific">Uabimicrobium amorphum</name>
    <dbReference type="NCBI Taxonomy" id="2596890"/>
    <lineage>
        <taxon>Bacteria</taxon>
        <taxon>Pseudomonadati</taxon>
        <taxon>Planctomycetota</taxon>
        <taxon>Candidatus Uabimicrobiia</taxon>
        <taxon>Candidatus Uabimicrobiales</taxon>
        <taxon>Candidatus Uabimicrobiaceae</taxon>
        <taxon>Candidatus Uabimicrobium</taxon>
    </lineage>
</organism>
<reference evidence="2 3" key="1">
    <citation type="submission" date="2019-08" db="EMBL/GenBank/DDBJ databases">
        <title>Complete genome sequence of Candidatus Uab amorphum.</title>
        <authorList>
            <person name="Shiratori T."/>
            <person name="Suzuki S."/>
            <person name="Kakizawa Y."/>
            <person name="Ishida K."/>
        </authorList>
    </citation>
    <scope>NUCLEOTIDE SEQUENCE [LARGE SCALE GENOMIC DNA]</scope>
    <source>
        <strain evidence="2 3">SRT547</strain>
    </source>
</reference>
<name>A0A5S9IIS4_UABAM</name>
<dbReference type="InterPro" id="IPR036465">
    <property type="entry name" value="vWFA_dom_sf"/>
</dbReference>
<protein>
    <recommendedName>
        <fullName evidence="1">DUF58 domain-containing protein</fullName>
    </recommendedName>
</protein>
<dbReference type="EMBL" id="AP019860">
    <property type="protein sequence ID" value="BBM82573.1"/>
    <property type="molecule type" value="Genomic_DNA"/>
</dbReference>
<evidence type="ECO:0000313" key="3">
    <source>
        <dbReference type="Proteomes" id="UP000326354"/>
    </source>
</evidence>
<dbReference type="OrthoDB" id="9780819at2"/>
<sequence>MSEQKLLDPDFMRTLENMSFVSRKVFRGLLKGERRSKKKGISIEFADYREYVPGDDLRFLDWNILGRLNKLLLRLFQEEEDLNLYFLIDNSKSMSFGSPTKYTYAKKIAASLGYIALNNLDRIAVGIFDRELKHIYPLSRGKKHVWKLLNFLENAPEGGETDMHNAFRAFPIRFRHSGIVVIISDFLDVQGLEKAYKFFSPRSYEVIAIQVLAEEEIEPTLTGDIKLVDSENGATTDLSISADLLQRYQFVLSGFMQQLSDYCSRNGIFYLYTSNQAPIEDLLLRYLKKLGIVK</sequence>
<dbReference type="Pfam" id="PF01882">
    <property type="entry name" value="DUF58"/>
    <property type="match status" value="1"/>
</dbReference>
<dbReference type="Gene3D" id="3.40.50.410">
    <property type="entry name" value="von Willebrand factor, type A domain"/>
    <property type="match status" value="1"/>
</dbReference>
<keyword evidence="3" id="KW-1185">Reference proteome</keyword>
<dbReference type="PANTHER" id="PTHR33608:SF7">
    <property type="entry name" value="DUF58 DOMAIN-CONTAINING PROTEIN"/>
    <property type="match status" value="1"/>
</dbReference>
<dbReference type="InterPro" id="IPR002881">
    <property type="entry name" value="DUF58"/>
</dbReference>
<proteinExistence type="predicted"/>
<feature type="domain" description="DUF58" evidence="1">
    <location>
        <begin position="47"/>
        <end position="247"/>
    </location>
</feature>
<dbReference type="SUPFAM" id="SSF53300">
    <property type="entry name" value="vWA-like"/>
    <property type="match status" value="1"/>
</dbReference>
<gene>
    <name evidence="2" type="ORF">UABAM_00916</name>
</gene>
<dbReference type="PANTHER" id="PTHR33608">
    <property type="entry name" value="BLL2464 PROTEIN"/>
    <property type="match status" value="1"/>
</dbReference>